<keyword evidence="3 5" id="KW-0067">ATP-binding</keyword>
<feature type="domain" description="ABC transporter" evidence="4">
    <location>
        <begin position="14"/>
        <end position="231"/>
    </location>
</feature>
<dbReference type="SMART" id="SM00382">
    <property type="entry name" value="AAA"/>
    <property type="match status" value="1"/>
</dbReference>
<keyword evidence="2" id="KW-0547">Nucleotide-binding</keyword>
<evidence type="ECO:0000256" key="2">
    <source>
        <dbReference type="ARBA" id="ARBA00022741"/>
    </source>
</evidence>
<name>A0ABY1VPJ3_9ACTO</name>
<dbReference type="Gene3D" id="3.40.50.300">
    <property type="entry name" value="P-loop containing nucleotide triphosphate hydrolases"/>
    <property type="match status" value="1"/>
</dbReference>
<keyword evidence="1" id="KW-0813">Transport</keyword>
<dbReference type="SUPFAM" id="SSF52540">
    <property type="entry name" value="P-loop containing nucleoside triphosphate hydrolases"/>
    <property type="match status" value="1"/>
</dbReference>
<sequence length="231" mass="24162">MVEIPPPPARTALLEVEGLSFTYPGKTVLDAVNLTVRAGEAVTVMGVSGSGKSTLLSIILGLLKPTAGTVRVKGATVRGGLGREITRLRRQEIGVVFQDSHLLAALSPLENTILPALVAGTPGPQARERATTLLDELGVGSLERPVDAMSGGEQQRVAIARALINSPSLLLADEPTASLDSGNRQVVMDLLLDQVRRRGCGLLVVSHDQAVADTTDRVLTLEGSHLNGEAS</sequence>
<dbReference type="PROSITE" id="PS00211">
    <property type="entry name" value="ABC_TRANSPORTER_1"/>
    <property type="match status" value="1"/>
</dbReference>
<dbReference type="InterPro" id="IPR003593">
    <property type="entry name" value="AAA+_ATPase"/>
</dbReference>
<dbReference type="InterPro" id="IPR017911">
    <property type="entry name" value="MacB-like_ATP-bd"/>
</dbReference>
<dbReference type="PANTHER" id="PTHR24220">
    <property type="entry name" value="IMPORT ATP-BINDING PROTEIN"/>
    <property type="match status" value="1"/>
</dbReference>
<dbReference type="EC" id="3.6.3.-" evidence="5"/>
<dbReference type="Proteomes" id="UP000250006">
    <property type="component" value="Unassembled WGS sequence"/>
</dbReference>
<dbReference type="Pfam" id="PF00005">
    <property type="entry name" value="ABC_tran"/>
    <property type="match status" value="1"/>
</dbReference>
<keyword evidence="5" id="KW-0449">Lipoprotein</keyword>
<organism evidence="5 6">
    <name type="scientific">Actinomyces bovis</name>
    <dbReference type="NCBI Taxonomy" id="1658"/>
    <lineage>
        <taxon>Bacteria</taxon>
        <taxon>Bacillati</taxon>
        <taxon>Actinomycetota</taxon>
        <taxon>Actinomycetes</taxon>
        <taxon>Actinomycetales</taxon>
        <taxon>Actinomycetaceae</taxon>
        <taxon>Actinomyces</taxon>
    </lineage>
</organism>
<dbReference type="CDD" id="cd03255">
    <property type="entry name" value="ABC_MJ0796_LolCDE_FtsE"/>
    <property type="match status" value="1"/>
</dbReference>
<dbReference type="InterPro" id="IPR027417">
    <property type="entry name" value="P-loop_NTPase"/>
</dbReference>
<keyword evidence="5" id="KW-0378">Hydrolase</keyword>
<dbReference type="RefSeq" id="WP_111836514.1">
    <property type="nucleotide sequence ID" value="NZ_UAPQ01000007.1"/>
</dbReference>
<reference evidence="5 6" key="1">
    <citation type="submission" date="2018-06" db="EMBL/GenBank/DDBJ databases">
        <authorList>
            <consortium name="Pathogen Informatics"/>
            <person name="Doyle S."/>
        </authorList>
    </citation>
    <scope>NUCLEOTIDE SEQUENCE [LARGE SCALE GENOMIC DNA]</scope>
    <source>
        <strain evidence="5 6">NCTC11535</strain>
    </source>
</reference>
<proteinExistence type="predicted"/>
<protein>
    <submittedName>
        <fullName evidence="5">Lipoprotein-releasing system ATP-binding protein LolD</fullName>
        <ecNumber evidence="5">3.6.3.-</ecNumber>
    </submittedName>
</protein>
<evidence type="ECO:0000256" key="3">
    <source>
        <dbReference type="ARBA" id="ARBA00022840"/>
    </source>
</evidence>
<evidence type="ECO:0000313" key="5">
    <source>
        <dbReference type="EMBL" id="SPT53556.1"/>
    </source>
</evidence>
<dbReference type="InterPro" id="IPR017871">
    <property type="entry name" value="ABC_transporter-like_CS"/>
</dbReference>
<dbReference type="InterPro" id="IPR003439">
    <property type="entry name" value="ABC_transporter-like_ATP-bd"/>
</dbReference>
<evidence type="ECO:0000256" key="1">
    <source>
        <dbReference type="ARBA" id="ARBA00022448"/>
    </source>
</evidence>
<keyword evidence="6" id="KW-1185">Reference proteome</keyword>
<evidence type="ECO:0000313" key="6">
    <source>
        <dbReference type="Proteomes" id="UP000250006"/>
    </source>
</evidence>
<comment type="caution">
    <text evidence="5">The sequence shown here is derived from an EMBL/GenBank/DDBJ whole genome shotgun (WGS) entry which is preliminary data.</text>
</comment>
<gene>
    <name evidence="5" type="primary">lolD_3</name>
    <name evidence="5" type="ORF">NCTC11535_01225</name>
</gene>
<dbReference type="GO" id="GO:0005524">
    <property type="term" value="F:ATP binding"/>
    <property type="evidence" value="ECO:0007669"/>
    <property type="project" value="UniProtKB-KW"/>
</dbReference>
<evidence type="ECO:0000259" key="4">
    <source>
        <dbReference type="PROSITE" id="PS50893"/>
    </source>
</evidence>
<dbReference type="GO" id="GO:0016787">
    <property type="term" value="F:hydrolase activity"/>
    <property type="evidence" value="ECO:0007669"/>
    <property type="project" value="UniProtKB-KW"/>
</dbReference>
<dbReference type="EMBL" id="UAPQ01000007">
    <property type="protein sequence ID" value="SPT53556.1"/>
    <property type="molecule type" value="Genomic_DNA"/>
</dbReference>
<dbReference type="PANTHER" id="PTHR24220:SF659">
    <property type="entry name" value="TRANSPORTER, PUTATIVE-RELATED"/>
    <property type="match status" value="1"/>
</dbReference>
<dbReference type="InterPro" id="IPR015854">
    <property type="entry name" value="ABC_transpr_LolD-like"/>
</dbReference>
<dbReference type="PROSITE" id="PS50893">
    <property type="entry name" value="ABC_TRANSPORTER_2"/>
    <property type="match status" value="1"/>
</dbReference>
<accession>A0ABY1VPJ3</accession>